<sequence>MSRLIGFLNSLAKSLRSRKGSSTIEYIVVISCGIALALLLDQVAASAEVQGLLQQKIIQVITGQNMVVSLDEDRAENTELGEQSLEERKDDLFGRPEWMEELISGYQFLEKKVDDGLNEAWETVKDKSLAWFTDEEKSPHQKLKDLLTWLHPLIMANELMEQASGFDPLGNLAKYITEHPIDSAVTAGFILLSLFQPEIGLAGLIGGAASGSMFAGGLSGIAGWAVFRGIWLAGGRIAGWMGRAFSPFAQRLMNTGISGGVAAFADSMVFDWLKGKWPSIKKAGIAALVGLTFGFGGVVLAHHGQSIVSKIINIPLSAVTVFGDGTASAPKTIEDTAFGSWLQKFAAEVGNGAGGNKKVKRDDLVPGSPEHKAQRWKEYQERNGEMSYDRWSKLYDANMGKPSKSHQVVENYMKKLDWPASTQVSENTPYGRRLLDIANQDLRKAIEHKTSTKEGKEYYVSLNERIREEVAKDRFLVEEEGWDITWVFENATASKPLIEELEKSGINVIIENEKKK</sequence>
<dbReference type="Proteomes" id="UP001157946">
    <property type="component" value="Unassembled WGS sequence"/>
</dbReference>
<organism evidence="1 2">
    <name type="scientific">Laceyella tengchongensis</name>
    <dbReference type="NCBI Taxonomy" id="574699"/>
    <lineage>
        <taxon>Bacteria</taxon>
        <taxon>Bacillati</taxon>
        <taxon>Bacillota</taxon>
        <taxon>Bacilli</taxon>
        <taxon>Bacillales</taxon>
        <taxon>Thermoactinomycetaceae</taxon>
        <taxon>Laceyella</taxon>
    </lineage>
</organism>
<comment type="caution">
    <text evidence="1">The sequence shown here is derived from an EMBL/GenBank/DDBJ whole genome shotgun (WGS) entry which is preliminary data.</text>
</comment>
<accession>A0AA45WL33</accession>
<keyword evidence="2" id="KW-1185">Reference proteome</keyword>
<gene>
    <name evidence="1" type="ORF">SAMN06265361_102103</name>
</gene>
<proteinExistence type="predicted"/>
<evidence type="ECO:0000313" key="1">
    <source>
        <dbReference type="EMBL" id="SMP09502.1"/>
    </source>
</evidence>
<reference evidence="1" key="1">
    <citation type="submission" date="2017-05" db="EMBL/GenBank/DDBJ databases">
        <authorList>
            <person name="Varghese N."/>
            <person name="Submissions S."/>
        </authorList>
    </citation>
    <scope>NUCLEOTIDE SEQUENCE</scope>
    <source>
        <strain evidence="1">DSM 45262</strain>
    </source>
</reference>
<evidence type="ECO:0000313" key="2">
    <source>
        <dbReference type="Proteomes" id="UP001157946"/>
    </source>
</evidence>
<dbReference type="EMBL" id="FXTU01000002">
    <property type="protein sequence ID" value="SMP09502.1"/>
    <property type="molecule type" value="Genomic_DNA"/>
</dbReference>
<protein>
    <submittedName>
        <fullName evidence="1">Uncharacterized protein</fullName>
    </submittedName>
</protein>
<name>A0AA45WL33_9BACL</name>
<dbReference type="RefSeq" id="WP_102992782.1">
    <property type="nucleotide sequence ID" value="NZ_FXTU01000002.1"/>
</dbReference>
<dbReference type="AlphaFoldDB" id="A0AA45WL33"/>